<comment type="caution">
    <text evidence="2">The sequence shown here is derived from an EMBL/GenBank/DDBJ whole genome shotgun (WGS) entry which is preliminary data.</text>
</comment>
<dbReference type="Proteomes" id="UP000468766">
    <property type="component" value="Unassembled WGS sequence"/>
</dbReference>
<feature type="transmembrane region" description="Helical" evidence="1">
    <location>
        <begin position="51"/>
        <end position="83"/>
    </location>
</feature>
<proteinExistence type="predicted"/>
<protein>
    <submittedName>
        <fullName evidence="2">Uncharacterized protein</fullName>
    </submittedName>
</protein>
<organism evidence="2 3">
    <name type="scientific">Heliorestis acidaminivorans</name>
    <dbReference type="NCBI Taxonomy" id="553427"/>
    <lineage>
        <taxon>Bacteria</taxon>
        <taxon>Bacillati</taxon>
        <taxon>Bacillota</taxon>
        <taxon>Clostridia</taxon>
        <taxon>Eubacteriales</taxon>
        <taxon>Heliobacteriaceae</taxon>
        <taxon>Heliorestis</taxon>
    </lineage>
</organism>
<dbReference type="RefSeq" id="WP_151617742.1">
    <property type="nucleotide sequence ID" value="NZ_WBXO01000001.1"/>
</dbReference>
<gene>
    <name evidence="2" type="ORF">F9B85_00965</name>
</gene>
<evidence type="ECO:0000313" key="3">
    <source>
        <dbReference type="Proteomes" id="UP000468766"/>
    </source>
</evidence>
<sequence>MSKKRKTLEQKKKATAAMATKATTEEPIMDYGAVTCPKCQSSNIKNVSNTFMALFVFVLGTLIFLLLAVIHPLIFLGAILPWAMALKIYKGKSAHHCSDCKNTWPVRS</sequence>
<dbReference type="OrthoDB" id="9952838at2"/>
<dbReference type="EMBL" id="WBXO01000001">
    <property type="protein sequence ID" value="KAB2954296.1"/>
    <property type="molecule type" value="Genomic_DNA"/>
</dbReference>
<accession>A0A6I0F049</accession>
<keyword evidence="1" id="KW-1133">Transmembrane helix</keyword>
<keyword evidence="1" id="KW-0812">Transmembrane</keyword>
<keyword evidence="1" id="KW-0472">Membrane</keyword>
<keyword evidence="3" id="KW-1185">Reference proteome</keyword>
<reference evidence="2 3" key="1">
    <citation type="submission" date="2019-10" db="EMBL/GenBank/DDBJ databases">
        <title>Whole-genome sequence of the extremophile Heliorestis acidaminivorans DSM 24790.</title>
        <authorList>
            <person name="Kyndt J.A."/>
            <person name="Meyer T.E."/>
        </authorList>
    </citation>
    <scope>NUCLEOTIDE SEQUENCE [LARGE SCALE GENOMIC DNA]</scope>
    <source>
        <strain evidence="2 3">DSM 24790</strain>
    </source>
</reference>
<name>A0A6I0F049_9FIRM</name>
<dbReference type="AlphaFoldDB" id="A0A6I0F049"/>
<evidence type="ECO:0000313" key="2">
    <source>
        <dbReference type="EMBL" id="KAB2954296.1"/>
    </source>
</evidence>
<evidence type="ECO:0000256" key="1">
    <source>
        <dbReference type="SAM" id="Phobius"/>
    </source>
</evidence>